<keyword evidence="5 16" id="KW-0507">mRNA processing</keyword>
<keyword evidence="11" id="KW-0697">Rotamase</keyword>
<dbReference type="GO" id="GO:0061630">
    <property type="term" value="F:ubiquitin protein ligase activity"/>
    <property type="evidence" value="ECO:0007669"/>
    <property type="project" value="UniProtKB-UniRule"/>
</dbReference>
<evidence type="ECO:0000256" key="16">
    <source>
        <dbReference type="RuleBase" id="RU367101"/>
    </source>
</evidence>
<dbReference type="UniPathway" id="UPA00143"/>
<dbReference type="GO" id="GO:0000974">
    <property type="term" value="C:Prp19 complex"/>
    <property type="evidence" value="ECO:0007669"/>
    <property type="project" value="UniProtKB-UniRule"/>
</dbReference>
<evidence type="ECO:0000256" key="5">
    <source>
        <dbReference type="ARBA" id="ARBA00022664"/>
    </source>
</evidence>
<dbReference type="InterPro" id="IPR013915">
    <property type="entry name" value="Prp19_cc"/>
</dbReference>
<dbReference type="PROSITE" id="PS51698">
    <property type="entry name" value="U_BOX"/>
    <property type="match status" value="1"/>
</dbReference>
<evidence type="ECO:0000313" key="20">
    <source>
        <dbReference type="Proteomes" id="UP000799767"/>
    </source>
</evidence>
<dbReference type="FunFam" id="3.30.40.10:FF:000027">
    <property type="entry name" value="Pre-mRNA-processing factor 19, putative"/>
    <property type="match status" value="1"/>
</dbReference>
<dbReference type="PANTHER" id="PTHR43995:SF1">
    <property type="entry name" value="PRE-MRNA-PROCESSING FACTOR 19"/>
    <property type="match status" value="1"/>
</dbReference>
<dbReference type="InterPro" id="IPR036322">
    <property type="entry name" value="WD40_repeat_dom_sf"/>
</dbReference>
<dbReference type="GO" id="GO:0005737">
    <property type="term" value="C:cytoplasm"/>
    <property type="evidence" value="ECO:0007669"/>
    <property type="project" value="TreeGrafter"/>
</dbReference>
<dbReference type="PROSITE" id="PS50082">
    <property type="entry name" value="WD_REPEATS_2"/>
    <property type="match status" value="2"/>
</dbReference>
<name>A0A6A6Q1Y0_9PEZI</name>
<evidence type="ECO:0000256" key="9">
    <source>
        <dbReference type="ARBA" id="ARBA00022763"/>
    </source>
</evidence>
<keyword evidence="4 15" id="KW-0853">WD repeat</keyword>
<dbReference type="Proteomes" id="UP000799767">
    <property type="component" value="Unassembled WGS sequence"/>
</dbReference>
<dbReference type="OrthoDB" id="687049at2759"/>
<feature type="repeat" description="WD" evidence="15">
    <location>
        <begin position="326"/>
        <end position="360"/>
    </location>
</feature>
<organism evidence="19 20">
    <name type="scientific">Neohortaea acidophila</name>
    <dbReference type="NCBI Taxonomy" id="245834"/>
    <lineage>
        <taxon>Eukaryota</taxon>
        <taxon>Fungi</taxon>
        <taxon>Dikarya</taxon>
        <taxon>Ascomycota</taxon>
        <taxon>Pezizomycotina</taxon>
        <taxon>Dothideomycetes</taxon>
        <taxon>Dothideomycetidae</taxon>
        <taxon>Mycosphaerellales</taxon>
        <taxon>Teratosphaeriaceae</taxon>
        <taxon>Neohortaea</taxon>
    </lineage>
</organism>
<evidence type="ECO:0000256" key="6">
    <source>
        <dbReference type="ARBA" id="ARBA00022679"/>
    </source>
</evidence>
<keyword evidence="10 16" id="KW-0833">Ubl conjugation pathway</keyword>
<dbReference type="CDD" id="cd16656">
    <property type="entry name" value="RING-Ubox_PRP19"/>
    <property type="match status" value="1"/>
</dbReference>
<dbReference type="Gene3D" id="3.30.40.10">
    <property type="entry name" value="Zinc/RING finger domain, C3HC4 (zinc finger)"/>
    <property type="match status" value="1"/>
</dbReference>
<evidence type="ECO:0000259" key="18">
    <source>
        <dbReference type="PROSITE" id="PS51698"/>
    </source>
</evidence>
<keyword evidence="8" id="KW-0677">Repeat</keyword>
<comment type="catalytic activity">
    <reaction evidence="16">
        <text>S-ubiquitinyl-[E2 ubiquitin-conjugating enzyme]-L-cysteine + [acceptor protein]-L-lysine = [E2 ubiquitin-conjugating enzyme]-L-cysteine + N(6)-ubiquitinyl-[acceptor protein]-L-lysine.</text>
        <dbReference type="EC" id="2.3.2.27"/>
    </reaction>
</comment>
<dbReference type="Pfam" id="PF08606">
    <property type="entry name" value="Prp19"/>
    <property type="match status" value="1"/>
</dbReference>
<dbReference type="SUPFAM" id="SSF57850">
    <property type="entry name" value="RING/U-box"/>
    <property type="match status" value="1"/>
</dbReference>
<gene>
    <name evidence="19" type="ORF">BDY17DRAFT_321198</name>
</gene>
<dbReference type="InterPro" id="IPR024977">
    <property type="entry name" value="Apc4-like_WD40_dom"/>
</dbReference>
<dbReference type="SUPFAM" id="SSF50978">
    <property type="entry name" value="WD40 repeat-like"/>
    <property type="match status" value="1"/>
</dbReference>
<protein>
    <recommendedName>
        <fullName evidence="16">Pre-mRNA-processing factor 19</fullName>
        <ecNumber evidence="16">2.3.2.27</ecNumber>
    </recommendedName>
</protein>
<dbReference type="RefSeq" id="XP_033592969.1">
    <property type="nucleotide sequence ID" value="XM_033736575.1"/>
</dbReference>
<dbReference type="GO" id="GO:0071006">
    <property type="term" value="C:U2-type catalytic step 1 spliceosome"/>
    <property type="evidence" value="ECO:0007669"/>
    <property type="project" value="TreeGrafter"/>
</dbReference>
<evidence type="ECO:0000256" key="17">
    <source>
        <dbReference type="SAM" id="Coils"/>
    </source>
</evidence>
<evidence type="ECO:0000256" key="8">
    <source>
        <dbReference type="ARBA" id="ARBA00022737"/>
    </source>
</evidence>
<keyword evidence="9 16" id="KW-0227">DNA damage</keyword>
<keyword evidence="12 16" id="KW-0508">mRNA splicing</keyword>
<evidence type="ECO:0000256" key="12">
    <source>
        <dbReference type="ARBA" id="ARBA00023187"/>
    </source>
</evidence>
<comment type="similarity">
    <text evidence="3 16">Belongs to the WD repeat PRP19 family.</text>
</comment>
<sequence length="481" mass="51245">MLCAISGEAPEHPVASRKSGNIFERRLIEAYISENGTDPVNGEELSIDDLLDLRSARVVKPRPPTLTSIPALLSTFQNEWDALILESFQLKQQLAETRQELSTALYYNDSAQRVIARLQRERDEARDALARVQVTGGAANGVSNGDAMHVDGQALPDEIIAKVDETQARLSAGRRKRPVPADWATADAIATYDVRTKADTQFTGAKTLAVDESGDSFLCGDSDGDIGVYDLQAAAFTTRSNVGAGGINSVGWANDKAVVATASGTVVVTQGGSVETKFTQHAGAATAVAVHPCGDVLASVGIDKSYVLYDLQNARVLTQIFTDSILTSVAFHPDGHLLCTGTASGNIKLFDVKTNQLVHTFEAPPNAVRAVQSLTFSENGTWLASSNVDQTSVWIWDLRKTSLLKTLEVGTPVTGVAWDYTGQYLAVSGSGGIIVEQYAKSEKAWREVLRKAVPAVDVRWGAKAGSLVALTAEGDVVVLGA</sequence>
<dbReference type="InterPro" id="IPR013083">
    <property type="entry name" value="Znf_RING/FYVE/PHD"/>
</dbReference>
<dbReference type="GO" id="GO:0070534">
    <property type="term" value="P:protein K63-linked ubiquitination"/>
    <property type="evidence" value="ECO:0007669"/>
    <property type="project" value="UniProtKB-UniRule"/>
</dbReference>
<evidence type="ECO:0000256" key="15">
    <source>
        <dbReference type="PROSITE-ProRule" id="PRU00221"/>
    </source>
</evidence>
<evidence type="ECO:0000256" key="13">
    <source>
        <dbReference type="ARBA" id="ARBA00023204"/>
    </source>
</evidence>
<reference evidence="19" key="1">
    <citation type="journal article" date="2020" name="Stud. Mycol.">
        <title>101 Dothideomycetes genomes: a test case for predicting lifestyles and emergence of pathogens.</title>
        <authorList>
            <person name="Haridas S."/>
            <person name="Albert R."/>
            <person name="Binder M."/>
            <person name="Bloem J."/>
            <person name="Labutti K."/>
            <person name="Salamov A."/>
            <person name="Andreopoulos B."/>
            <person name="Baker S."/>
            <person name="Barry K."/>
            <person name="Bills G."/>
            <person name="Bluhm B."/>
            <person name="Cannon C."/>
            <person name="Castanera R."/>
            <person name="Culley D."/>
            <person name="Daum C."/>
            <person name="Ezra D."/>
            <person name="Gonzalez J."/>
            <person name="Henrissat B."/>
            <person name="Kuo A."/>
            <person name="Liang C."/>
            <person name="Lipzen A."/>
            <person name="Lutzoni F."/>
            <person name="Magnuson J."/>
            <person name="Mondo S."/>
            <person name="Nolan M."/>
            <person name="Ohm R."/>
            <person name="Pangilinan J."/>
            <person name="Park H.-J."/>
            <person name="Ramirez L."/>
            <person name="Alfaro M."/>
            <person name="Sun H."/>
            <person name="Tritt A."/>
            <person name="Yoshinaga Y."/>
            <person name="Zwiers L.-H."/>
            <person name="Turgeon B."/>
            <person name="Goodwin S."/>
            <person name="Spatafora J."/>
            <person name="Crous P."/>
            <person name="Grigoriev I."/>
        </authorList>
    </citation>
    <scope>NUCLEOTIDE SEQUENCE</scope>
    <source>
        <strain evidence="19">CBS 113389</strain>
    </source>
</reference>
<dbReference type="InterPro" id="IPR003613">
    <property type="entry name" value="Ubox_domain"/>
</dbReference>
<dbReference type="EMBL" id="MU001632">
    <property type="protein sequence ID" value="KAF2486400.1"/>
    <property type="molecule type" value="Genomic_DNA"/>
</dbReference>
<keyword evidence="14 16" id="KW-0539">Nucleus</keyword>
<evidence type="ECO:0000256" key="4">
    <source>
        <dbReference type="ARBA" id="ARBA00022574"/>
    </source>
</evidence>
<dbReference type="SMART" id="SM00320">
    <property type="entry name" value="WD40"/>
    <property type="match status" value="5"/>
</dbReference>
<dbReference type="SMART" id="SM00504">
    <property type="entry name" value="Ubox"/>
    <property type="match status" value="1"/>
</dbReference>
<dbReference type="Pfam" id="PF00400">
    <property type="entry name" value="WD40"/>
    <property type="match status" value="2"/>
</dbReference>
<dbReference type="GeneID" id="54477577"/>
<comment type="subunit">
    <text evidence="16">Homotetramer.</text>
</comment>
<evidence type="ECO:0000256" key="1">
    <source>
        <dbReference type="ARBA" id="ARBA00004123"/>
    </source>
</evidence>
<comment type="subcellular location">
    <subcellularLocation>
        <location evidence="1 16">Nucleus</location>
    </subcellularLocation>
</comment>
<keyword evidence="11" id="KW-0413">Isomerase</keyword>
<keyword evidence="17" id="KW-0175">Coiled coil</keyword>
<dbReference type="GO" id="GO:0000398">
    <property type="term" value="P:mRNA splicing, via spliceosome"/>
    <property type="evidence" value="ECO:0007669"/>
    <property type="project" value="InterPro"/>
</dbReference>
<feature type="coiled-coil region" evidence="17">
    <location>
        <begin position="108"/>
        <end position="135"/>
    </location>
</feature>
<evidence type="ECO:0000256" key="11">
    <source>
        <dbReference type="ARBA" id="ARBA00023110"/>
    </source>
</evidence>
<feature type="domain" description="U-box" evidence="18">
    <location>
        <begin position="1"/>
        <end position="70"/>
    </location>
</feature>
<dbReference type="PANTHER" id="PTHR43995">
    <property type="entry name" value="PRE-MRNA-PROCESSING FACTOR 19"/>
    <property type="match status" value="1"/>
</dbReference>
<keyword evidence="7 16" id="KW-0747">Spliceosome</keyword>
<dbReference type="Pfam" id="PF12894">
    <property type="entry name" value="ANAPC4_WD40"/>
    <property type="match status" value="1"/>
</dbReference>
<dbReference type="Gene3D" id="2.130.10.10">
    <property type="entry name" value="YVTN repeat-like/Quinoprotein amine dehydrogenase"/>
    <property type="match status" value="1"/>
</dbReference>
<keyword evidence="13 16" id="KW-0234">DNA repair</keyword>
<evidence type="ECO:0000256" key="14">
    <source>
        <dbReference type="ARBA" id="ARBA00023242"/>
    </source>
</evidence>
<evidence type="ECO:0000313" key="19">
    <source>
        <dbReference type="EMBL" id="KAF2486400.1"/>
    </source>
</evidence>
<feature type="repeat" description="WD" evidence="15">
    <location>
        <begin position="278"/>
        <end position="319"/>
    </location>
</feature>
<dbReference type="InterPro" id="IPR038959">
    <property type="entry name" value="Prp19"/>
</dbReference>
<comment type="pathway">
    <text evidence="2 16">Protein modification; protein ubiquitination.</text>
</comment>
<dbReference type="InterPro" id="IPR001680">
    <property type="entry name" value="WD40_rpt"/>
</dbReference>
<dbReference type="AlphaFoldDB" id="A0A6A6Q1Y0"/>
<evidence type="ECO:0000256" key="10">
    <source>
        <dbReference type="ARBA" id="ARBA00022786"/>
    </source>
</evidence>
<dbReference type="EC" id="2.3.2.27" evidence="16"/>
<keyword evidence="20" id="KW-1185">Reference proteome</keyword>
<evidence type="ECO:0000256" key="3">
    <source>
        <dbReference type="ARBA" id="ARBA00006388"/>
    </source>
</evidence>
<dbReference type="GO" id="GO:0006281">
    <property type="term" value="P:DNA repair"/>
    <property type="evidence" value="ECO:0007669"/>
    <property type="project" value="UniProtKB-KW"/>
</dbReference>
<comment type="function">
    <text evidence="16">Ubiquitin-protein ligase which is mainly involved pre-mRNA splicing and DNA repair. Required for pre-mRNA splicing as component of the spliceosome.</text>
</comment>
<keyword evidence="6 16" id="KW-0808">Transferase</keyword>
<dbReference type="InterPro" id="IPR055340">
    <property type="entry name" value="RING-Ubox_PRP19"/>
</dbReference>
<accession>A0A6A6Q1Y0</accession>
<evidence type="ECO:0000256" key="7">
    <source>
        <dbReference type="ARBA" id="ARBA00022728"/>
    </source>
</evidence>
<proteinExistence type="inferred from homology"/>
<evidence type="ECO:0000256" key="2">
    <source>
        <dbReference type="ARBA" id="ARBA00004906"/>
    </source>
</evidence>
<dbReference type="InterPro" id="IPR015943">
    <property type="entry name" value="WD40/YVTN_repeat-like_dom_sf"/>
</dbReference>
<dbReference type="GO" id="GO:0003755">
    <property type="term" value="F:peptidyl-prolyl cis-trans isomerase activity"/>
    <property type="evidence" value="ECO:0007669"/>
    <property type="project" value="UniProtKB-KW"/>
</dbReference>